<dbReference type="NCBIfam" id="TIGR00654">
    <property type="entry name" value="PhzF_family"/>
    <property type="match status" value="1"/>
</dbReference>
<dbReference type="GO" id="GO:0005737">
    <property type="term" value="C:cytoplasm"/>
    <property type="evidence" value="ECO:0000318"/>
    <property type="project" value="GO_Central"/>
</dbReference>
<dbReference type="PhylomeDB" id="A7S540"/>
<dbReference type="GO" id="GO:0016853">
    <property type="term" value="F:isomerase activity"/>
    <property type="evidence" value="ECO:0000318"/>
    <property type="project" value="GO_Central"/>
</dbReference>
<dbReference type="eggNOG" id="KOG3033">
    <property type="taxonomic scope" value="Eukaryota"/>
</dbReference>
<dbReference type="InParanoid" id="A7S540"/>
<protein>
    <recommendedName>
        <fullName evidence="6">Phenazine biosynthesis-like domain-containing protein</fullName>
    </recommendedName>
</protein>
<dbReference type="EMBL" id="DS469581">
    <property type="protein sequence ID" value="EDO41139.1"/>
    <property type="molecule type" value="Genomic_DNA"/>
</dbReference>
<sequence>MAAEKEFPMFVVDAFTNKPFGGNPAAVCLVGTQELDEKFYQKIAMEMNLSETAFVREVTDSESYETGVRFHLRWFTPTNEVPLCGHATLASAAVIFYHSGNDNQEITFDTLSGPIKARRKGSMICLDMPLNNPVPVDPEGQDEISKVIKSVVGDMPCTDILYSRTTKKLLLRLKDTHSRADLEGLSPNPQSLLAAHDGSTVKGVIVTLKGDKDNGCMDDQGQIYDFVSRYFAPWNGIPEDPVTGSAHTVLGSYWSNQLNKLSLYARQCSQRGGELHMDIRSDGRIDVYGEAVIVLKGALNL</sequence>
<dbReference type="Pfam" id="PF02567">
    <property type="entry name" value="PhzC-PhzF"/>
    <property type="match status" value="1"/>
</dbReference>
<dbReference type="OMA" id="DWALRWF"/>
<reference evidence="4 5" key="1">
    <citation type="journal article" date="2007" name="Science">
        <title>Sea anemone genome reveals ancestral eumetazoan gene repertoire and genomic organization.</title>
        <authorList>
            <person name="Putnam N.H."/>
            <person name="Srivastava M."/>
            <person name="Hellsten U."/>
            <person name="Dirks B."/>
            <person name="Chapman J."/>
            <person name="Salamov A."/>
            <person name="Terry A."/>
            <person name="Shapiro H."/>
            <person name="Lindquist E."/>
            <person name="Kapitonov V.V."/>
            <person name="Jurka J."/>
            <person name="Genikhovich G."/>
            <person name="Grigoriev I.V."/>
            <person name="Lucas S.M."/>
            <person name="Steele R.E."/>
            <person name="Finnerty J.R."/>
            <person name="Technau U."/>
            <person name="Martindale M.Q."/>
            <person name="Rokhsar D.S."/>
        </authorList>
    </citation>
    <scope>NUCLEOTIDE SEQUENCE [LARGE SCALE GENOMIC DNA]</scope>
    <source>
        <strain evidence="5">CH2 X CH6</strain>
    </source>
</reference>
<keyword evidence="2" id="KW-0413">Isomerase</keyword>
<accession>A7S540</accession>
<evidence type="ECO:0000313" key="4">
    <source>
        <dbReference type="EMBL" id="EDO41139.1"/>
    </source>
</evidence>
<evidence type="ECO:0000313" key="5">
    <source>
        <dbReference type="Proteomes" id="UP000001593"/>
    </source>
</evidence>
<evidence type="ECO:0000256" key="3">
    <source>
        <dbReference type="PIRSR" id="PIRSR016184-1"/>
    </source>
</evidence>
<feature type="active site" evidence="3">
    <location>
        <position position="51"/>
    </location>
</feature>
<name>A7S540_NEMVE</name>
<dbReference type="PIRSF" id="PIRSF016184">
    <property type="entry name" value="PhzC_PhzF"/>
    <property type="match status" value="1"/>
</dbReference>
<keyword evidence="5" id="KW-1185">Reference proteome</keyword>
<dbReference type="Proteomes" id="UP000001593">
    <property type="component" value="Unassembled WGS sequence"/>
</dbReference>
<evidence type="ECO:0000256" key="2">
    <source>
        <dbReference type="ARBA" id="ARBA00023235"/>
    </source>
</evidence>
<dbReference type="PANTHER" id="PTHR13774:SF17">
    <property type="entry name" value="PHENAZINE BIOSYNTHESIS-LIKE DOMAIN-CONTAINING PROTEIN"/>
    <property type="match status" value="1"/>
</dbReference>
<comment type="similarity">
    <text evidence="1">Belongs to the PhzF family.</text>
</comment>
<dbReference type="STRING" id="45351.A7S540"/>
<evidence type="ECO:0000256" key="1">
    <source>
        <dbReference type="ARBA" id="ARBA00008270"/>
    </source>
</evidence>
<dbReference type="AlphaFoldDB" id="A7S540"/>
<dbReference type="PANTHER" id="PTHR13774">
    <property type="entry name" value="PHENAZINE BIOSYNTHESIS PROTEIN"/>
    <property type="match status" value="1"/>
</dbReference>
<dbReference type="Gene3D" id="3.10.310.10">
    <property type="entry name" value="Diaminopimelate Epimerase, Chain A, domain 1"/>
    <property type="match status" value="2"/>
</dbReference>
<dbReference type="HOGENOM" id="CLU_048756_2_0_1"/>
<gene>
    <name evidence="4" type="ORF">NEMVEDRAFT_v1g234942</name>
</gene>
<organism evidence="4 5">
    <name type="scientific">Nematostella vectensis</name>
    <name type="common">Starlet sea anemone</name>
    <dbReference type="NCBI Taxonomy" id="45351"/>
    <lineage>
        <taxon>Eukaryota</taxon>
        <taxon>Metazoa</taxon>
        <taxon>Cnidaria</taxon>
        <taxon>Anthozoa</taxon>
        <taxon>Hexacorallia</taxon>
        <taxon>Actiniaria</taxon>
        <taxon>Edwardsiidae</taxon>
        <taxon>Nematostella</taxon>
    </lineage>
</organism>
<evidence type="ECO:0008006" key="6">
    <source>
        <dbReference type="Google" id="ProtNLM"/>
    </source>
</evidence>
<dbReference type="InterPro" id="IPR003719">
    <property type="entry name" value="Phenazine_PhzF-like"/>
</dbReference>
<proteinExistence type="inferred from homology"/>
<dbReference type="SUPFAM" id="SSF54506">
    <property type="entry name" value="Diaminopimelate epimerase-like"/>
    <property type="match status" value="1"/>
</dbReference>